<evidence type="ECO:0000256" key="2">
    <source>
        <dbReference type="SAM" id="Phobius"/>
    </source>
</evidence>
<feature type="transmembrane region" description="Helical" evidence="2">
    <location>
        <begin position="129"/>
        <end position="149"/>
    </location>
</feature>
<gene>
    <name evidence="3" type="ORF">SPPG_07719</name>
</gene>
<evidence type="ECO:0000313" key="4">
    <source>
        <dbReference type="Proteomes" id="UP000053201"/>
    </source>
</evidence>
<feature type="region of interest" description="Disordered" evidence="1">
    <location>
        <begin position="506"/>
        <end position="558"/>
    </location>
</feature>
<evidence type="ECO:0000256" key="1">
    <source>
        <dbReference type="SAM" id="MobiDB-lite"/>
    </source>
</evidence>
<feature type="compositionally biased region" description="Polar residues" evidence="1">
    <location>
        <begin position="529"/>
        <end position="546"/>
    </location>
</feature>
<proteinExistence type="predicted"/>
<feature type="compositionally biased region" description="Basic and acidic residues" evidence="1">
    <location>
        <begin position="56"/>
        <end position="72"/>
    </location>
</feature>
<sequence length="657" mass="72324">MRTLQGFNNPTSNPWLSNPGQLPTAKTSKSKYPSAPSLVSEFPELTRLHGALSNESLKHVPNVDRTRKDHAGAKNPSFRSTGSLGLGLRGHDIQHPIMVGRVPVAPPRPSVSLDKAKQTIDSQEITRHAIPIAILLSLLLGPFVPPLLRVVGVIDFVNHPLVFRLLLCGFSVALIWTVGRSILLRLGLRISLHGDAGKRWCRVWIGVPPGCQPPSTGTRSRSLSKGTKGEVPKKVLHQVTEEERALKAALLSGKMVITIERVEAAVHKRPSAVPTHCGFWARLRQKVSPPYLNLRLTTIRIYLPAASWLGFPIPSMPPSPLSRSIHAIVSYIAVNIILPLIRLSITDLKIHLPSASDVSGPLSPGIPGRYDRPIPSPTIRETLVNLFRQSPRDSHLHGGFESALVEYHVARSTLEQVTRKRFMWCVTVQEAVVGSYWDIVEDPIVGGGIQAQTGDSGKEKVVMKRMQLWLFERDDEVDRVLADVGKVELLVANTIVEAVDTIAKESDTKREPMDDLFSNDSSEFDKRSSTSSDELSIASVQSSPQIEENEPQIMPGASIPDLTCASPDRLHRLRITLVASHLCVTVDSSLLLLVKDLSRGSKIGAPAGPKDSRQRKNPLRICGRMYRRFTSMATRAAVAALSDRMFEFKSVQRELVV</sequence>
<protein>
    <submittedName>
        <fullName evidence="3">Uncharacterized protein</fullName>
    </submittedName>
</protein>
<feature type="transmembrane region" description="Helical" evidence="2">
    <location>
        <begin position="161"/>
        <end position="179"/>
    </location>
</feature>
<dbReference type="InParanoid" id="A0A0L0H7L7"/>
<dbReference type="VEuPathDB" id="FungiDB:SPPG_07719"/>
<accession>A0A0L0H7L7</accession>
<keyword evidence="2" id="KW-0812">Transmembrane</keyword>
<feature type="region of interest" description="Disordered" evidence="1">
    <location>
        <begin position="56"/>
        <end position="85"/>
    </location>
</feature>
<dbReference type="GeneID" id="27690916"/>
<dbReference type="RefSeq" id="XP_016604931.1">
    <property type="nucleotide sequence ID" value="XM_016755877.1"/>
</dbReference>
<dbReference type="EMBL" id="KQ257466">
    <property type="protein sequence ID" value="KNC96891.1"/>
    <property type="molecule type" value="Genomic_DNA"/>
</dbReference>
<keyword evidence="2" id="KW-1133">Transmembrane helix</keyword>
<organism evidence="3 4">
    <name type="scientific">Spizellomyces punctatus (strain DAOM BR117)</name>
    <dbReference type="NCBI Taxonomy" id="645134"/>
    <lineage>
        <taxon>Eukaryota</taxon>
        <taxon>Fungi</taxon>
        <taxon>Fungi incertae sedis</taxon>
        <taxon>Chytridiomycota</taxon>
        <taxon>Chytridiomycota incertae sedis</taxon>
        <taxon>Chytridiomycetes</taxon>
        <taxon>Spizellomycetales</taxon>
        <taxon>Spizellomycetaceae</taxon>
        <taxon>Spizellomyces</taxon>
    </lineage>
</organism>
<keyword evidence="2" id="KW-0472">Membrane</keyword>
<dbReference type="AlphaFoldDB" id="A0A0L0H7L7"/>
<evidence type="ECO:0000313" key="3">
    <source>
        <dbReference type="EMBL" id="KNC96891.1"/>
    </source>
</evidence>
<dbReference type="OrthoDB" id="10318768at2759"/>
<dbReference type="Proteomes" id="UP000053201">
    <property type="component" value="Unassembled WGS sequence"/>
</dbReference>
<feature type="region of interest" description="Disordered" evidence="1">
    <location>
        <begin position="1"/>
        <end position="36"/>
    </location>
</feature>
<reference evidence="3 4" key="1">
    <citation type="submission" date="2009-08" db="EMBL/GenBank/DDBJ databases">
        <title>The Genome Sequence of Spizellomyces punctatus strain DAOM BR117.</title>
        <authorList>
            <consortium name="The Broad Institute Genome Sequencing Platform"/>
            <person name="Russ C."/>
            <person name="Cuomo C."/>
            <person name="Shea T."/>
            <person name="Young S.K."/>
            <person name="Zeng Q."/>
            <person name="Koehrsen M."/>
            <person name="Haas B."/>
            <person name="Borodovsky M."/>
            <person name="Guigo R."/>
            <person name="Alvarado L."/>
            <person name="Berlin A."/>
            <person name="Bochicchio J."/>
            <person name="Borenstein D."/>
            <person name="Chapman S."/>
            <person name="Chen Z."/>
            <person name="Engels R."/>
            <person name="Freedman E."/>
            <person name="Gellesch M."/>
            <person name="Goldberg J."/>
            <person name="Griggs A."/>
            <person name="Gujja S."/>
            <person name="Heiman D."/>
            <person name="Hepburn T."/>
            <person name="Howarth C."/>
            <person name="Jen D."/>
            <person name="Larson L."/>
            <person name="Lewis B."/>
            <person name="Mehta T."/>
            <person name="Park D."/>
            <person name="Pearson M."/>
            <person name="Roberts A."/>
            <person name="Saif S."/>
            <person name="Shenoy N."/>
            <person name="Sisk P."/>
            <person name="Stolte C."/>
            <person name="Sykes S."/>
            <person name="Thomson T."/>
            <person name="Walk T."/>
            <person name="White J."/>
            <person name="Yandava C."/>
            <person name="Burger G."/>
            <person name="Gray M.W."/>
            <person name="Holland P.W.H."/>
            <person name="King N."/>
            <person name="Lang F.B.F."/>
            <person name="Roger A.J."/>
            <person name="Ruiz-Trillo I."/>
            <person name="Lander E."/>
            <person name="Nusbaum C."/>
        </authorList>
    </citation>
    <scope>NUCLEOTIDE SEQUENCE [LARGE SCALE GENOMIC DNA]</scope>
    <source>
        <strain evidence="3 4">DAOM BR117</strain>
    </source>
</reference>
<name>A0A0L0H7L7_SPIPD</name>
<keyword evidence="4" id="KW-1185">Reference proteome</keyword>
<feature type="compositionally biased region" description="Polar residues" evidence="1">
    <location>
        <begin position="1"/>
        <end position="31"/>
    </location>
</feature>